<dbReference type="PATRIC" id="fig|930944.6.peg.1333"/>
<protein>
    <submittedName>
        <fullName evidence="4">Tail fiber protein</fullName>
    </submittedName>
</protein>
<dbReference type="GO" id="GO:0019062">
    <property type="term" value="P:virion attachment to host cell"/>
    <property type="evidence" value="ECO:0007669"/>
    <property type="project" value="InterPro"/>
</dbReference>
<dbReference type="EMBL" id="FR729477">
    <property type="protein sequence ID" value="CBY25658.1"/>
    <property type="molecule type" value="Genomic_DNA"/>
</dbReference>
<dbReference type="KEGG" id="yey:Y11_13421"/>
<organism evidence="4 6">
    <name type="scientific">Yersinia enterocolitica subsp. palearctica serotype O:3 (strain DSM 13030 / CIP 106945 / Y11)</name>
    <dbReference type="NCBI Taxonomy" id="930944"/>
    <lineage>
        <taxon>Bacteria</taxon>
        <taxon>Pseudomonadati</taxon>
        <taxon>Pseudomonadota</taxon>
        <taxon>Gammaproteobacteria</taxon>
        <taxon>Enterobacterales</taxon>
        <taxon>Yersiniaceae</taxon>
        <taxon>Yersinia</taxon>
    </lineage>
</organism>
<evidence type="ECO:0000313" key="5">
    <source>
        <dbReference type="EMBL" id="CBY26839.1"/>
    </source>
</evidence>
<dbReference type="GO" id="GO:0046718">
    <property type="term" value="P:symbiont entry into host cell"/>
    <property type="evidence" value="ECO:0007669"/>
    <property type="project" value="InterPro"/>
</dbReference>
<dbReference type="HOGENOM" id="CLU_008928_11_3_6"/>
<evidence type="ECO:0000313" key="6">
    <source>
        <dbReference type="Proteomes" id="UP000008084"/>
    </source>
</evidence>
<dbReference type="InterPro" id="IPR005068">
    <property type="entry name" value="Phage_lambda_Stf-r2"/>
</dbReference>
<dbReference type="RefSeq" id="WP_014609029.1">
    <property type="nucleotide sequence ID" value="NC_017564.1"/>
</dbReference>
<dbReference type="Pfam" id="PF12571">
    <property type="entry name" value="Phage_tail_fib"/>
    <property type="match status" value="1"/>
</dbReference>
<name>A0A0G2PMU5_YERE1</name>
<dbReference type="PANTHER" id="PTHR35191:SF1">
    <property type="entry name" value="PROPHAGE SIDE TAIL FIBER PROTEIN HOMOLOG STFQ-RELATED"/>
    <property type="match status" value="1"/>
</dbReference>
<dbReference type="InterPro" id="IPR051934">
    <property type="entry name" value="Phage_Tail_Fiber_Structural"/>
</dbReference>
<comment type="subcellular location">
    <subcellularLocation>
        <location evidence="1">Virion</location>
    </subcellularLocation>
</comment>
<evidence type="ECO:0000313" key="4">
    <source>
        <dbReference type="EMBL" id="CBY25658.1"/>
    </source>
</evidence>
<evidence type="ECO:0000256" key="2">
    <source>
        <dbReference type="ARBA" id="ARBA00022581"/>
    </source>
</evidence>
<dbReference type="PANTHER" id="PTHR35191">
    <property type="entry name" value="PROPHAGE SIDE TAIL FIBER PROTEIN HOMOLOG STFQ-RELATED"/>
    <property type="match status" value="1"/>
</dbReference>
<dbReference type="GeneID" id="31410517"/>
<evidence type="ECO:0000256" key="1">
    <source>
        <dbReference type="ARBA" id="ARBA00004328"/>
    </source>
</evidence>
<proteinExistence type="predicted"/>
<sequence>MTARFFALLTNIGAAKLANATALGTRLEITHMAVGDGGGTLPTPNPAQTKLVNEQRRAALNTLSVDPINTSQIIAEQVIPEAEGGWWIREIGLLDKDGDLIAIANCAETYKPLMQEGSGRTQTIRVILIVSSTAAVTLKIDPSVVLATRKYVDDKIIEVKQYADKLLSEHEKSRNHPDASKTEKGFVKLSSATTSDSEVLAATPKAVKTVADNAAKALDEHGKAENPHSQYLQMGQLTGVVGTARNARMSVTAPSATATFTAEELIVQAGLGWLQYKLAGFNKSVNLGITGAGGMDTGSAPANGFVALYVIYNPTTQGSALLAVNATSTVAPEVCMGVMPAGYTASALVSVWGITSSLFRIGFQSDRYIAIPTINIYSVSGGTTTQTVLGVSPVAPPNAKQIDIVLTANETVAGNGVALNIASSTSGIGQFGAVSTVTGQTATAITTGTLALIESQRLYFSMSNTNPGTYIIAGRGYSL</sequence>
<dbReference type="InterPro" id="IPR022225">
    <property type="entry name" value="Phage_tail_fibre_N"/>
</dbReference>
<dbReference type="KEGG" id="yey:Y11_25231"/>
<dbReference type="Proteomes" id="UP000008084">
    <property type="component" value="Chromosome"/>
</dbReference>
<keyword evidence="2" id="KW-0945">Host-virus interaction</keyword>
<dbReference type="AlphaFoldDB" id="A0A0G2PMU5"/>
<reference evidence="4 6" key="1">
    <citation type="journal article" date="2011" name="J. Bacteriol.">
        <title>Complete genome sequence of Yersinia enterocolitica subsp. palearctica serogroup O:3.</title>
        <authorList>
            <person name="Batzilla J."/>
            <person name="Hoper D."/>
            <person name="Antonenka U."/>
            <person name="Heesemann J."/>
            <person name="Rakin A."/>
        </authorList>
    </citation>
    <scope>NUCLEOTIDE SEQUENCE [LARGE SCALE GENOMIC DNA]</scope>
    <source>
        <strain evidence="6">DSM 13030 / CIP 106945 / Y11</strain>
        <strain evidence="4">Y11</strain>
    </source>
</reference>
<dbReference type="EMBL" id="FR729477">
    <property type="protein sequence ID" value="CBY26839.1"/>
    <property type="molecule type" value="Genomic_DNA"/>
</dbReference>
<accession>A0A0G2PMU5</accession>
<feature type="domain" description="Phage tail fibre protein N-terminal" evidence="3">
    <location>
        <begin position="1"/>
        <end position="150"/>
    </location>
</feature>
<evidence type="ECO:0000259" key="3">
    <source>
        <dbReference type="Pfam" id="PF12571"/>
    </source>
</evidence>
<gene>
    <name evidence="4" type="ordered locus">Y11_13421</name>
    <name evidence="5" type="ordered locus">Y11_25231</name>
</gene>
<dbReference type="Pfam" id="PF03406">
    <property type="entry name" value="Phage_fiber_2"/>
    <property type="match status" value="1"/>
</dbReference>